<name>A0A0F9NTF8_9ZZZZ</name>
<evidence type="ECO:0000256" key="3">
    <source>
        <dbReference type="ARBA" id="ARBA00022679"/>
    </source>
</evidence>
<dbReference type="Pfam" id="PF03598">
    <property type="entry name" value="CdhC"/>
    <property type="match status" value="1"/>
</dbReference>
<evidence type="ECO:0000259" key="7">
    <source>
        <dbReference type="Pfam" id="PF18537"/>
    </source>
</evidence>
<dbReference type="Gene3D" id="3.30.1650.10">
    <property type="entry name" value="Bifunctional carbon monoxide dehydrogenase/acetyl-coa synthase(codh/acs), Chain M, domain 3"/>
    <property type="match status" value="1"/>
</dbReference>
<dbReference type="GO" id="GO:0051536">
    <property type="term" value="F:iron-sulfur cluster binding"/>
    <property type="evidence" value="ECO:0007669"/>
    <property type="project" value="UniProtKB-KW"/>
</dbReference>
<evidence type="ECO:0000313" key="9">
    <source>
        <dbReference type="EMBL" id="KKM84577.1"/>
    </source>
</evidence>
<dbReference type="InterPro" id="IPR004461">
    <property type="entry name" value="CO_DH/Ac-CoA_synth_bsu"/>
</dbReference>
<protein>
    <recommendedName>
        <fullName evidence="1">CO-methylating acetyl-CoA synthase</fullName>
        <ecNumber evidence="1">2.3.1.169</ecNumber>
    </recommendedName>
</protein>
<dbReference type="Gene3D" id="1.10.8.190">
    <property type="entry name" value="Carbon monoxide dehydrogenase alpha subunit. Chain M, domain 1"/>
    <property type="match status" value="1"/>
</dbReference>
<keyword evidence="2" id="KW-0533">Nickel</keyword>
<dbReference type="GO" id="GO:0043885">
    <property type="term" value="F:anaerobic carbon-monoxide dehydrogenase activity"/>
    <property type="evidence" value="ECO:0007669"/>
    <property type="project" value="InterPro"/>
</dbReference>
<dbReference type="EC" id="2.3.1.169" evidence="1"/>
<dbReference type="InterPro" id="IPR016099">
    <property type="entry name" value="Prismane-like_a/b-sand"/>
</dbReference>
<keyword evidence="4" id="KW-0479">Metal-binding</keyword>
<gene>
    <name evidence="9" type="ORF">LCGC14_1297770</name>
</gene>
<dbReference type="PANTHER" id="PTHR42281">
    <property type="match status" value="1"/>
</dbReference>
<evidence type="ECO:0000259" key="8">
    <source>
        <dbReference type="Pfam" id="PF19436"/>
    </source>
</evidence>
<dbReference type="Pfam" id="PF19436">
    <property type="entry name" value="ACS_CODH_B_C"/>
    <property type="match status" value="1"/>
</dbReference>
<evidence type="ECO:0000256" key="1">
    <source>
        <dbReference type="ARBA" id="ARBA00012244"/>
    </source>
</evidence>
<feature type="domain" description="Carbon monoxide dehydrogenase subunit alpha ,N-terminal" evidence="7">
    <location>
        <begin position="21"/>
        <end position="110"/>
    </location>
</feature>
<dbReference type="GO" id="GO:0043884">
    <property type="term" value="F:CO-methylating acetyl-CoA synthase activity"/>
    <property type="evidence" value="ECO:0007669"/>
    <property type="project" value="UniProtKB-EC"/>
</dbReference>
<keyword evidence="3" id="KW-0808">Transferase</keyword>
<keyword evidence="5" id="KW-0408">Iron</keyword>
<dbReference type="Gene3D" id="3.40.1470.10">
    <property type="entry name" value="Bifunctional carbon monoxide dehydrogenase/acetyl-coa synthase(codh/acs), Chain M, domain 5"/>
    <property type="match status" value="1"/>
</dbReference>
<dbReference type="InterPro" id="IPR041350">
    <property type="entry name" value="CODH_A_N"/>
</dbReference>
<dbReference type="NCBIfam" id="NF007078">
    <property type="entry name" value="PRK09529.1"/>
    <property type="match status" value="1"/>
</dbReference>
<proteinExistence type="predicted"/>
<keyword evidence="6" id="KW-0411">Iron-sulfur</keyword>
<reference evidence="9" key="1">
    <citation type="journal article" date="2015" name="Nature">
        <title>Complex archaea that bridge the gap between prokaryotes and eukaryotes.</title>
        <authorList>
            <person name="Spang A."/>
            <person name="Saw J.H."/>
            <person name="Jorgensen S.L."/>
            <person name="Zaremba-Niedzwiedzka K."/>
            <person name="Martijn J."/>
            <person name="Lind A.E."/>
            <person name="van Eijk R."/>
            <person name="Schleper C."/>
            <person name="Guy L."/>
            <person name="Ettema T.J."/>
        </authorList>
    </citation>
    <scope>NUCLEOTIDE SEQUENCE</scope>
</reference>
<accession>A0A0F9NTF8</accession>
<feature type="domain" description="CO dehydrogenase/acetyl-CoA synthase complex beta subunit C-terminal" evidence="8">
    <location>
        <begin position="495"/>
        <end position="738"/>
    </location>
</feature>
<evidence type="ECO:0000256" key="6">
    <source>
        <dbReference type="ARBA" id="ARBA00023014"/>
    </source>
</evidence>
<comment type="caution">
    <text evidence="9">The sequence shown here is derived from an EMBL/GenBank/DDBJ whole genome shotgun (WGS) entry which is preliminary data.</text>
</comment>
<dbReference type="GO" id="GO:0046872">
    <property type="term" value="F:metal ion binding"/>
    <property type="evidence" value="ECO:0007669"/>
    <property type="project" value="UniProtKB-KW"/>
</dbReference>
<dbReference type="InterPro" id="IPR038571">
    <property type="entry name" value="CO_DH/Ac-CoA_synth_bsu_3_sf"/>
</dbReference>
<sequence>MSKIIATAAIRGAHKLVERAEESLAKAIELKGKDAKVEYPNTAYYLPIILMFLGQKVEKVGDLEESLQEAKNLLGEIPTDELWLPYLGETLDSGAATLIAEEIIESLKYVIGPDPVEGIWLGFTDDATLRLQGIKLVDGRMPGFAAIVGCTETNEQAVSMIRGLQEKSILVFMASHSGGKSIAEQLAEENIEMNWDTFLVPYGKDITAAVHALNFAARSAMTFGGVEPGDMKAARDILMYNKERVYAFVMALGADPEVKGEQLITDEKYATAAGAINFGFPVISDVNIPEILPTGICTYEHVISGIKIEEIISRAIELRGLTIKIEKVPIPVPFGAGFEGERVRKEDMHVQFGGKYTDAFELLKMKPLEEIEEGKIEVIGPEIEEMKEGEAYPLGIMVEVAGREFQEDFESVLERRIHEFISCANGIFHMGQRSIIWVRISKEAYGKGFKVKDFGEILLVKLHEEFSRIVDRVQVKLYTDKEEVAKLLEEAKATYSGRDDKIGGMTDEDVEDYYSCTLCQSYAPNHVCIVTPQRLGLCGAYTWLDCKASNRINEHGPNEPVKKGEVIDAVKGQWENINDYIEIKSNGNLKRFNAYSIMEEPMTSCGCFECIAAVVPEANGIMIADRDFAGMTPIGMKFSTLAGQIGGGVQMPGFTGIGKIYISSPKFISGEGGQKRIVWMPKQLKDEVADRLKAQLEKMGLSDLFDKIATEEDCDEPDKLVEFLQAKGHPALEMESIF</sequence>
<dbReference type="EMBL" id="LAZR01007544">
    <property type="protein sequence ID" value="KKM84577.1"/>
    <property type="molecule type" value="Genomic_DNA"/>
</dbReference>
<evidence type="ECO:0000256" key="2">
    <source>
        <dbReference type="ARBA" id="ARBA00022596"/>
    </source>
</evidence>
<evidence type="ECO:0000256" key="5">
    <source>
        <dbReference type="ARBA" id="ARBA00023004"/>
    </source>
</evidence>
<dbReference type="AlphaFoldDB" id="A0A0F9NTF8"/>
<evidence type="ECO:0000256" key="4">
    <source>
        <dbReference type="ARBA" id="ARBA00022723"/>
    </source>
</evidence>
<dbReference type="NCBIfam" id="NF003379">
    <property type="entry name" value="PRK04456.1"/>
    <property type="match status" value="1"/>
</dbReference>
<dbReference type="GO" id="GO:0006084">
    <property type="term" value="P:acetyl-CoA metabolic process"/>
    <property type="evidence" value="ECO:0007669"/>
    <property type="project" value="InterPro"/>
</dbReference>
<organism evidence="9">
    <name type="scientific">marine sediment metagenome</name>
    <dbReference type="NCBI Taxonomy" id="412755"/>
    <lineage>
        <taxon>unclassified sequences</taxon>
        <taxon>metagenomes</taxon>
        <taxon>ecological metagenomes</taxon>
    </lineage>
</organism>
<dbReference type="PANTHER" id="PTHR42281:SF1">
    <property type="entry name" value="ACETYL-COA DECARBONYLASE_SYNTHASE COMPLEX SUBUNIT BETA 1"/>
    <property type="match status" value="1"/>
</dbReference>
<dbReference type="Gene3D" id="3.40.970.20">
    <property type="entry name" value="Carbon monoxide dehydrogenase alpha subunit. Chain D, domain 4"/>
    <property type="match status" value="1"/>
</dbReference>
<dbReference type="Gene3D" id="3.40.50.2030">
    <property type="match status" value="1"/>
</dbReference>
<dbReference type="InterPro" id="IPR045822">
    <property type="entry name" value="ACS_CODH_B_C"/>
</dbReference>
<dbReference type="InterPro" id="IPR011254">
    <property type="entry name" value="Prismane-like_sf"/>
</dbReference>
<dbReference type="NCBIfam" id="TIGR00316">
    <property type="entry name" value="cdhC"/>
    <property type="match status" value="1"/>
</dbReference>
<dbReference type="SUPFAM" id="SSF56821">
    <property type="entry name" value="Prismane protein-like"/>
    <property type="match status" value="1"/>
</dbReference>
<dbReference type="NCBIfam" id="NF040764">
    <property type="entry name" value="CODH_ACS_al_bet"/>
    <property type="match status" value="1"/>
</dbReference>
<dbReference type="Pfam" id="PF18537">
    <property type="entry name" value="CODH_A_N"/>
    <property type="match status" value="1"/>
</dbReference>